<sequence>MSKKQSGSTALTLTHTTTVVSPDGHREQEEQLAIETPYSIALNDETIGSSMVLPIGLEEFGAGFLFGQGYIKTGEEIKEIYVCPEGRIAVYADVEITEPKEVIITSGCGGTGKISKEMLEDAFEPLQDYSIGFPEIRSFIRQALHTSTLGQDTHCVHGCGLWQNGRLQAFYEDVGRHNAVDKVLGAILLGKATARGAIYTTGRLTSDMVLKCARIGIPIIMSRTAPSSLGLAIARRSGATLAAYARPDRLNIFNNPDRIIVDRQVVR</sequence>
<keyword evidence="1" id="KW-0963">Cytoplasm</keyword>
<evidence type="ECO:0000256" key="2">
    <source>
        <dbReference type="SAM" id="MobiDB-lite"/>
    </source>
</evidence>
<comment type="caution">
    <text evidence="1">Lacks conserved residue(s) required for the propagation of feature annotation.</text>
</comment>
<proteinExistence type="inferred from homology"/>
<dbReference type="GO" id="GO:0097163">
    <property type="term" value="F:sulfur carrier activity"/>
    <property type="evidence" value="ECO:0007669"/>
    <property type="project" value="UniProtKB-UniRule"/>
</dbReference>
<dbReference type="KEGG" id="dbk:DGMP_02990"/>
<evidence type="ECO:0000256" key="1">
    <source>
        <dbReference type="HAMAP-Rule" id="MF_00187"/>
    </source>
</evidence>
<comment type="subcellular location">
    <subcellularLocation>
        <location evidence="1">Cytoplasm</location>
    </subcellularLocation>
</comment>
<dbReference type="PANTHER" id="PTHR30592:SF1">
    <property type="entry name" value="SULFUR CARRIER PROTEIN FDHD"/>
    <property type="match status" value="1"/>
</dbReference>
<dbReference type="Proteomes" id="UP000826725">
    <property type="component" value="Chromosome"/>
</dbReference>
<dbReference type="InterPro" id="IPR003786">
    <property type="entry name" value="FdhD"/>
</dbReference>
<dbReference type="HAMAP" id="MF_00187">
    <property type="entry name" value="FdhD"/>
    <property type="match status" value="1"/>
</dbReference>
<dbReference type="GO" id="GO:0006777">
    <property type="term" value="P:Mo-molybdopterin cofactor biosynthetic process"/>
    <property type="evidence" value="ECO:0007669"/>
    <property type="project" value="UniProtKB-UniRule"/>
</dbReference>
<gene>
    <name evidence="1 3" type="primary">fdhD</name>
    <name evidence="3" type="ORF">DGMP_02990</name>
</gene>
<name>A0A8D5FQK7_9BACT</name>
<dbReference type="RefSeq" id="WP_228855811.1">
    <property type="nucleotide sequence ID" value="NZ_AP024086.1"/>
</dbReference>
<dbReference type="EMBL" id="AP024086">
    <property type="protein sequence ID" value="BCL59606.1"/>
    <property type="molecule type" value="Genomic_DNA"/>
</dbReference>
<evidence type="ECO:0000313" key="3">
    <source>
        <dbReference type="EMBL" id="BCL59606.1"/>
    </source>
</evidence>
<dbReference type="NCBIfam" id="TIGR00129">
    <property type="entry name" value="fdhD_narQ"/>
    <property type="match status" value="1"/>
</dbReference>
<protein>
    <recommendedName>
        <fullName evidence="1">Sulfur carrier protein FdhD</fullName>
    </recommendedName>
</protein>
<dbReference type="AlphaFoldDB" id="A0A8D5FQK7"/>
<dbReference type="PANTHER" id="PTHR30592">
    <property type="entry name" value="FORMATE DEHYDROGENASE"/>
    <property type="match status" value="1"/>
</dbReference>
<evidence type="ECO:0000313" key="4">
    <source>
        <dbReference type="Proteomes" id="UP000826725"/>
    </source>
</evidence>
<keyword evidence="1" id="KW-0501">Molybdenum cofactor biosynthesis</keyword>
<keyword evidence="4" id="KW-1185">Reference proteome</keyword>
<dbReference type="Pfam" id="PF02634">
    <property type="entry name" value="FdhD-NarQ"/>
    <property type="match status" value="1"/>
</dbReference>
<comment type="similarity">
    <text evidence="1">Belongs to the FdhD family.</text>
</comment>
<dbReference type="PIRSF" id="PIRSF015626">
    <property type="entry name" value="FdhD"/>
    <property type="match status" value="1"/>
</dbReference>
<dbReference type="GO" id="GO:0005737">
    <property type="term" value="C:cytoplasm"/>
    <property type="evidence" value="ECO:0007669"/>
    <property type="project" value="UniProtKB-SubCell"/>
</dbReference>
<feature type="compositionally biased region" description="Low complexity" evidence="2">
    <location>
        <begin position="9"/>
        <end position="18"/>
    </location>
</feature>
<feature type="region of interest" description="Disordered" evidence="2">
    <location>
        <begin position="1"/>
        <end position="26"/>
    </location>
</feature>
<dbReference type="GO" id="GO:0016783">
    <property type="term" value="F:sulfurtransferase activity"/>
    <property type="evidence" value="ECO:0007669"/>
    <property type="project" value="InterPro"/>
</dbReference>
<reference evidence="3" key="1">
    <citation type="submission" date="2020-09" db="EMBL/GenBank/DDBJ databases">
        <title>Desulfogranum mesoprofundum gen. nov., sp. nov., a novel mesophilic, sulfate-reducing chemolithoautotroph isolated from a deep-sea hydrothermal vent chimney in the Suiyo Seamount.</title>
        <authorList>
            <person name="Hashimoto Y."/>
            <person name="Nakagawa S."/>
        </authorList>
    </citation>
    <scope>NUCLEOTIDE SEQUENCE</scope>
    <source>
        <strain evidence="3">KT2</strain>
    </source>
</reference>
<accession>A0A8D5FQK7</accession>
<organism evidence="3 4">
    <name type="scientific">Desulfomarina profundi</name>
    <dbReference type="NCBI Taxonomy" id="2772557"/>
    <lineage>
        <taxon>Bacteria</taxon>
        <taxon>Pseudomonadati</taxon>
        <taxon>Thermodesulfobacteriota</taxon>
        <taxon>Desulfobulbia</taxon>
        <taxon>Desulfobulbales</taxon>
        <taxon>Desulfobulbaceae</taxon>
        <taxon>Desulfomarina</taxon>
    </lineage>
</organism>
<comment type="function">
    <text evidence="1">Required for formate dehydrogenase (FDH) activity. Acts as a sulfur carrier protein that transfers sulfur from IscS to the molybdenum cofactor prior to its insertion into FDH.</text>
</comment>
<feature type="active site" description="Cysteine persulfide intermediate" evidence="1">
    <location>
        <position position="108"/>
    </location>
</feature>